<comment type="caution">
    <text evidence="14">The sequence shown here is derived from an EMBL/GenBank/DDBJ whole genome shotgun (WGS) entry which is preliminary data.</text>
</comment>
<keyword evidence="6" id="KW-0050">Antiport</keyword>
<dbReference type="RefSeq" id="WP_308732562.1">
    <property type="nucleotide sequence ID" value="NZ_JAJEQN010000066.1"/>
</dbReference>
<keyword evidence="8 13" id="KW-0812">Transmembrane</keyword>
<evidence type="ECO:0000256" key="1">
    <source>
        <dbReference type="ARBA" id="ARBA00003408"/>
    </source>
</evidence>
<feature type="transmembrane region" description="Helical" evidence="13">
    <location>
        <begin position="368"/>
        <end position="393"/>
    </location>
</feature>
<dbReference type="GO" id="GO:0006811">
    <property type="term" value="P:monoatomic ion transport"/>
    <property type="evidence" value="ECO:0007669"/>
    <property type="project" value="UniProtKB-KW"/>
</dbReference>
<keyword evidence="7" id="KW-1003">Cell membrane</keyword>
<accession>A0AAE3E6W3</accession>
<dbReference type="AlphaFoldDB" id="A0AAE3E6W3"/>
<comment type="function">
    <text evidence="1">Multidrug efflux pump.</text>
</comment>
<organism evidence="14 15">
    <name type="scientific">Anthropogastromicrobium aceti</name>
    <dbReference type="NCBI Taxonomy" id="2981768"/>
    <lineage>
        <taxon>Bacteria</taxon>
        <taxon>Bacillati</taxon>
        <taxon>Bacillota</taxon>
        <taxon>Clostridia</taxon>
        <taxon>Lachnospirales</taxon>
        <taxon>Lachnospiraceae</taxon>
        <taxon>Anthropogastromicrobium</taxon>
    </lineage>
</organism>
<evidence type="ECO:0000256" key="8">
    <source>
        <dbReference type="ARBA" id="ARBA00022692"/>
    </source>
</evidence>
<keyword evidence="5" id="KW-0813">Transport</keyword>
<dbReference type="PANTHER" id="PTHR43298:SF2">
    <property type="entry name" value="FMN_FAD EXPORTER YEEO-RELATED"/>
    <property type="match status" value="1"/>
</dbReference>
<evidence type="ECO:0000256" key="9">
    <source>
        <dbReference type="ARBA" id="ARBA00022989"/>
    </source>
</evidence>
<evidence type="ECO:0000313" key="15">
    <source>
        <dbReference type="Proteomes" id="UP001198200"/>
    </source>
</evidence>
<dbReference type="NCBIfam" id="TIGR00797">
    <property type="entry name" value="matE"/>
    <property type="match status" value="1"/>
</dbReference>
<feature type="transmembrane region" description="Helical" evidence="13">
    <location>
        <begin position="99"/>
        <end position="124"/>
    </location>
</feature>
<comment type="similarity">
    <text evidence="3">Belongs to the multi antimicrobial extrusion (MATE) (TC 2.A.66.1) family.</text>
</comment>
<keyword evidence="9 13" id="KW-1133">Transmembrane helix</keyword>
<dbReference type="EMBL" id="JAJEQN010000066">
    <property type="protein sequence ID" value="MCC2223049.1"/>
    <property type="molecule type" value="Genomic_DNA"/>
</dbReference>
<keyword evidence="15" id="KW-1185">Reference proteome</keyword>
<dbReference type="GO" id="GO:0015297">
    <property type="term" value="F:antiporter activity"/>
    <property type="evidence" value="ECO:0007669"/>
    <property type="project" value="UniProtKB-KW"/>
</dbReference>
<evidence type="ECO:0000256" key="11">
    <source>
        <dbReference type="ARBA" id="ARBA00023136"/>
    </source>
</evidence>
<evidence type="ECO:0000256" key="10">
    <source>
        <dbReference type="ARBA" id="ARBA00023065"/>
    </source>
</evidence>
<dbReference type="InterPro" id="IPR002528">
    <property type="entry name" value="MATE_fam"/>
</dbReference>
<feature type="transmembrane region" description="Helical" evidence="13">
    <location>
        <begin position="431"/>
        <end position="451"/>
    </location>
</feature>
<dbReference type="Proteomes" id="UP001198200">
    <property type="component" value="Unassembled WGS sequence"/>
</dbReference>
<evidence type="ECO:0000256" key="2">
    <source>
        <dbReference type="ARBA" id="ARBA00004651"/>
    </source>
</evidence>
<keyword evidence="11 13" id="KW-0472">Membrane</keyword>
<feature type="transmembrane region" description="Helical" evidence="13">
    <location>
        <begin position="56"/>
        <end position="78"/>
    </location>
</feature>
<feature type="transmembrane region" description="Helical" evidence="13">
    <location>
        <begin position="144"/>
        <end position="161"/>
    </location>
</feature>
<evidence type="ECO:0000256" key="5">
    <source>
        <dbReference type="ARBA" id="ARBA00022448"/>
    </source>
</evidence>
<evidence type="ECO:0000256" key="7">
    <source>
        <dbReference type="ARBA" id="ARBA00022475"/>
    </source>
</evidence>
<gene>
    <name evidence="14" type="ORF">LKD48_15715</name>
</gene>
<sequence>MKKKLRRYIGDRHFYKMLLAIVVPIIIQNGITNFVSLLDNLMVGRIGTEQMSGVAIVNQLIFVFNLCIFGAVSGAGIFTAQFFGHGDYEGVRNTFRFKFLISIAFSVIGIVVFLSAGSQLISLFLHEGGESGDIMQTLKYGEQYLGWILIGLLPFALSQVYSGTLRETGETIVPMIAGVAAVFVNLIFNYLLIYGSFGFPKLGVEGAAIATVLSRYVELGIITVWSHTHTDKVPYIKGVYRTLKIPKELTQQIVAKGLPLILNEALWAFGIAILNQCYSTRGLAAVAGINISSTITNLFNVVFIAMGSALAIIVGQLLGAGKLKEAKETDTKLIFASVASCFVIGTIMAIVAPLFPQLYNTTDEVKELATFFIIFSAFMMPFNAFLHSAYFTLRSGGKTLITFFFDAGFVWIVSIPLAMMLSRLTDMPVRVLYACCTGADLIKVVIGYILVKRGKWVVKIVDND</sequence>
<dbReference type="GO" id="GO:0005886">
    <property type="term" value="C:plasma membrane"/>
    <property type="evidence" value="ECO:0007669"/>
    <property type="project" value="UniProtKB-SubCell"/>
</dbReference>
<comment type="subcellular location">
    <subcellularLocation>
        <location evidence="2">Cell membrane</location>
        <topology evidence="2">Multi-pass membrane protein</topology>
    </subcellularLocation>
</comment>
<proteinExistence type="inferred from homology"/>
<dbReference type="InterPro" id="IPR050222">
    <property type="entry name" value="MATE_MdtK"/>
</dbReference>
<dbReference type="PANTHER" id="PTHR43298">
    <property type="entry name" value="MULTIDRUG RESISTANCE PROTEIN NORM-RELATED"/>
    <property type="match status" value="1"/>
</dbReference>
<feature type="transmembrane region" description="Helical" evidence="13">
    <location>
        <begin position="400"/>
        <end position="419"/>
    </location>
</feature>
<dbReference type="Pfam" id="PF01554">
    <property type="entry name" value="MatE"/>
    <property type="match status" value="2"/>
</dbReference>
<name>A0AAE3E6W3_9FIRM</name>
<dbReference type="PIRSF" id="PIRSF006603">
    <property type="entry name" value="DinF"/>
    <property type="match status" value="1"/>
</dbReference>
<evidence type="ECO:0000256" key="13">
    <source>
        <dbReference type="SAM" id="Phobius"/>
    </source>
</evidence>
<evidence type="ECO:0000313" key="14">
    <source>
        <dbReference type="EMBL" id="MCC2223049.1"/>
    </source>
</evidence>
<keyword evidence="10" id="KW-0406">Ion transport</keyword>
<evidence type="ECO:0000256" key="4">
    <source>
        <dbReference type="ARBA" id="ARBA00020268"/>
    </source>
</evidence>
<protein>
    <recommendedName>
        <fullName evidence="4">Probable multidrug resistance protein NorM</fullName>
    </recommendedName>
    <alternativeName>
        <fullName evidence="12">Multidrug-efflux transporter</fullName>
    </alternativeName>
</protein>
<evidence type="ECO:0000256" key="12">
    <source>
        <dbReference type="ARBA" id="ARBA00031636"/>
    </source>
</evidence>
<feature type="transmembrane region" description="Helical" evidence="13">
    <location>
        <begin position="14"/>
        <end position="36"/>
    </location>
</feature>
<evidence type="ECO:0000256" key="3">
    <source>
        <dbReference type="ARBA" id="ARBA00010199"/>
    </source>
</evidence>
<evidence type="ECO:0000256" key="6">
    <source>
        <dbReference type="ARBA" id="ARBA00022449"/>
    </source>
</evidence>
<feature type="transmembrane region" description="Helical" evidence="13">
    <location>
        <begin position="298"/>
        <end position="321"/>
    </location>
</feature>
<dbReference type="GO" id="GO:0042910">
    <property type="term" value="F:xenobiotic transmembrane transporter activity"/>
    <property type="evidence" value="ECO:0007669"/>
    <property type="project" value="InterPro"/>
</dbReference>
<feature type="transmembrane region" description="Helical" evidence="13">
    <location>
        <begin position="173"/>
        <end position="193"/>
    </location>
</feature>
<feature type="transmembrane region" description="Helical" evidence="13">
    <location>
        <begin position="333"/>
        <end position="356"/>
    </location>
</feature>
<dbReference type="InterPro" id="IPR048279">
    <property type="entry name" value="MdtK-like"/>
</dbReference>
<reference evidence="14 15" key="1">
    <citation type="submission" date="2021-10" db="EMBL/GenBank/DDBJ databases">
        <title>Anaerobic single-cell dispensing facilitates the cultivation of human gut bacteria.</title>
        <authorList>
            <person name="Afrizal A."/>
        </authorList>
    </citation>
    <scope>NUCLEOTIDE SEQUENCE [LARGE SCALE GENOMIC DNA]</scope>
    <source>
        <strain evidence="14 15">CLA-AA-H224</strain>
    </source>
</reference>